<evidence type="ECO:0000313" key="1">
    <source>
        <dbReference type="EMBL" id="KAJ4727081.1"/>
    </source>
</evidence>
<accession>A0ACC1YUE0</accession>
<keyword evidence="2" id="KW-1185">Reference proteome</keyword>
<proteinExistence type="predicted"/>
<dbReference type="Proteomes" id="UP001164539">
    <property type="component" value="Chromosome 1"/>
</dbReference>
<dbReference type="EMBL" id="CM051394">
    <property type="protein sequence ID" value="KAJ4727081.1"/>
    <property type="molecule type" value="Genomic_DNA"/>
</dbReference>
<organism evidence="1 2">
    <name type="scientific">Melia azedarach</name>
    <name type="common">Chinaberry tree</name>
    <dbReference type="NCBI Taxonomy" id="155640"/>
    <lineage>
        <taxon>Eukaryota</taxon>
        <taxon>Viridiplantae</taxon>
        <taxon>Streptophyta</taxon>
        <taxon>Embryophyta</taxon>
        <taxon>Tracheophyta</taxon>
        <taxon>Spermatophyta</taxon>
        <taxon>Magnoliopsida</taxon>
        <taxon>eudicotyledons</taxon>
        <taxon>Gunneridae</taxon>
        <taxon>Pentapetalae</taxon>
        <taxon>rosids</taxon>
        <taxon>malvids</taxon>
        <taxon>Sapindales</taxon>
        <taxon>Meliaceae</taxon>
        <taxon>Melia</taxon>
    </lineage>
</organism>
<reference evidence="1 2" key="1">
    <citation type="journal article" date="2023" name="Science">
        <title>Complex scaffold remodeling in plant triterpene biosynthesis.</title>
        <authorList>
            <person name="De La Pena R."/>
            <person name="Hodgson H."/>
            <person name="Liu J.C."/>
            <person name="Stephenson M.J."/>
            <person name="Martin A.C."/>
            <person name="Owen C."/>
            <person name="Harkess A."/>
            <person name="Leebens-Mack J."/>
            <person name="Jimenez L.E."/>
            <person name="Osbourn A."/>
            <person name="Sattely E.S."/>
        </authorList>
    </citation>
    <scope>NUCLEOTIDE SEQUENCE [LARGE SCALE GENOMIC DNA]</scope>
    <source>
        <strain evidence="2">cv. JPN11</strain>
        <tissue evidence="1">Leaf</tissue>
    </source>
</reference>
<evidence type="ECO:0000313" key="2">
    <source>
        <dbReference type="Proteomes" id="UP001164539"/>
    </source>
</evidence>
<comment type="caution">
    <text evidence="1">The sequence shown here is derived from an EMBL/GenBank/DDBJ whole genome shotgun (WGS) entry which is preliminary data.</text>
</comment>
<sequence length="215" mass="22799">MTSTALLYLTVIALLITVAASDTPATGYTNHTVGGPAGWFFDAKNNISATSYSSWAGNQTFNLGDYLIFNTNTNQTVIQTYNETTFNSCTADDASDDDTFQYNGGSNEFGQKATIAVPLTMMGSNYFFSDAEDGVQCQQGMAFEISVKRGLGLPPSLNQPPPPPYIEPPGPDTAQPPPITINGGSPALDNGVSRTVANVCFPLTALLMAIASVWM</sequence>
<gene>
    <name evidence="1" type="ORF">OWV82_000240</name>
</gene>
<name>A0ACC1YUE0_MELAZ</name>
<protein>
    <submittedName>
        <fullName evidence="1">Cucumber peeling cupredoxin-like</fullName>
    </submittedName>
</protein>